<evidence type="ECO:0000313" key="2">
    <source>
        <dbReference type="EMBL" id="SDY02060.1"/>
    </source>
</evidence>
<evidence type="ECO:0000313" key="3">
    <source>
        <dbReference type="Proteomes" id="UP000199529"/>
    </source>
</evidence>
<evidence type="ECO:0000256" key="1">
    <source>
        <dbReference type="SAM" id="MobiDB-lite"/>
    </source>
</evidence>
<proteinExistence type="predicted"/>
<protein>
    <submittedName>
        <fullName evidence="2">Uncharacterized protein</fullName>
    </submittedName>
</protein>
<dbReference type="OrthoDB" id="3694463at2"/>
<dbReference type="Proteomes" id="UP000199529">
    <property type="component" value="Unassembled WGS sequence"/>
</dbReference>
<dbReference type="AlphaFoldDB" id="A0A1H3GG58"/>
<dbReference type="EMBL" id="FNOK01000018">
    <property type="protein sequence ID" value="SDY02060.1"/>
    <property type="molecule type" value="Genomic_DNA"/>
</dbReference>
<feature type="region of interest" description="Disordered" evidence="1">
    <location>
        <begin position="95"/>
        <end position="117"/>
    </location>
</feature>
<dbReference type="RefSeq" id="WP_093267643.1">
    <property type="nucleotide sequence ID" value="NZ_FNOK01000018.1"/>
</dbReference>
<reference evidence="3" key="1">
    <citation type="submission" date="2016-10" db="EMBL/GenBank/DDBJ databases">
        <authorList>
            <person name="Varghese N."/>
            <person name="Submissions S."/>
        </authorList>
    </citation>
    <scope>NUCLEOTIDE SEQUENCE [LARGE SCALE GENOMIC DNA]</scope>
    <source>
        <strain evidence="3">CGMCC 4.3530</strain>
    </source>
</reference>
<name>A0A1H3GG58_9PSEU</name>
<accession>A0A1H3GG58</accession>
<gene>
    <name evidence="2" type="ORF">SAMN05216215_1018158</name>
</gene>
<sequence length="117" mass="12832">MADATHRVTDADGREIQAGDQVTSFRGETATFVRVTRGTEYNGTAKVSVRWPDGFEHDYYDRVFNLTVSTIKDQPLTAGVPGEIRLAGEDIVNTDIDRSKGSGSARHCEPRQEGSSQ</sequence>
<organism evidence="2 3">
    <name type="scientific">Saccharopolyspora shandongensis</name>
    <dbReference type="NCBI Taxonomy" id="418495"/>
    <lineage>
        <taxon>Bacteria</taxon>
        <taxon>Bacillati</taxon>
        <taxon>Actinomycetota</taxon>
        <taxon>Actinomycetes</taxon>
        <taxon>Pseudonocardiales</taxon>
        <taxon>Pseudonocardiaceae</taxon>
        <taxon>Saccharopolyspora</taxon>
    </lineage>
</organism>
<dbReference type="STRING" id="418495.SAMN05216215_1018158"/>
<keyword evidence="3" id="KW-1185">Reference proteome</keyword>